<comment type="caution">
    <text evidence="2">The sequence shown here is derived from an EMBL/GenBank/DDBJ whole genome shotgun (WGS) entry which is preliminary data.</text>
</comment>
<reference evidence="2" key="1">
    <citation type="journal article" date="2022" name="bioRxiv">
        <title>Sequencing and chromosome-scale assembly of the giantPleurodeles waltlgenome.</title>
        <authorList>
            <person name="Brown T."/>
            <person name="Elewa A."/>
            <person name="Iarovenko S."/>
            <person name="Subramanian E."/>
            <person name="Araus A.J."/>
            <person name="Petzold A."/>
            <person name="Susuki M."/>
            <person name="Suzuki K.-i.T."/>
            <person name="Hayashi T."/>
            <person name="Toyoda A."/>
            <person name="Oliveira C."/>
            <person name="Osipova E."/>
            <person name="Leigh N.D."/>
            <person name="Simon A."/>
            <person name="Yun M.H."/>
        </authorList>
    </citation>
    <scope>NUCLEOTIDE SEQUENCE</scope>
    <source>
        <strain evidence="2">20211129_DDA</strain>
        <tissue evidence="2">Liver</tissue>
    </source>
</reference>
<feature type="compositionally biased region" description="Basic and acidic residues" evidence="1">
    <location>
        <begin position="21"/>
        <end position="40"/>
    </location>
</feature>
<feature type="compositionally biased region" description="Basic residues" evidence="1">
    <location>
        <begin position="43"/>
        <end position="56"/>
    </location>
</feature>
<sequence length="138" mass="15669">MVGQWTSALVDPQDTPSTHDAATHRRGETALGRGEGETWRWIRMQRNRRDRSHHQDRRVDARRTVRGRSQEATDPVEHPVMIVDEHGLPRNRRAYVGIVGGREAEWLKRGRVGHSCICFQHSPNGLTGNCTESSEIAV</sequence>
<evidence type="ECO:0000313" key="3">
    <source>
        <dbReference type="Proteomes" id="UP001066276"/>
    </source>
</evidence>
<evidence type="ECO:0000256" key="1">
    <source>
        <dbReference type="SAM" id="MobiDB-lite"/>
    </source>
</evidence>
<organism evidence="2 3">
    <name type="scientific">Pleurodeles waltl</name>
    <name type="common">Iberian ribbed newt</name>
    <dbReference type="NCBI Taxonomy" id="8319"/>
    <lineage>
        <taxon>Eukaryota</taxon>
        <taxon>Metazoa</taxon>
        <taxon>Chordata</taxon>
        <taxon>Craniata</taxon>
        <taxon>Vertebrata</taxon>
        <taxon>Euteleostomi</taxon>
        <taxon>Amphibia</taxon>
        <taxon>Batrachia</taxon>
        <taxon>Caudata</taxon>
        <taxon>Salamandroidea</taxon>
        <taxon>Salamandridae</taxon>
        <taxon>Pleurodelinae</taxon>
        <taxon>Pleurodeles</taxon>
    </lineage>
</organism>
<proteinExistence type="predicted"/>
<keyword evidence="3" id="KW-1185">Reference proteome</keyword>
<protein>
    <submittedName>
        <fullName evidence="2">Uncharacterized protein</fullName>
    </submittedName>
</protein>
<name>A0AAV7QKD6_PLEWA</name>
<feature type="region of interest" description="Disordered" evidence="1">
    <location>
        <begin position="1"/>
        <end position="77"/>
    </location>
</feature>
<evidence type="ECO:0000313" key="2">
    <source>
        <dbReference type="EMBL" id="KAJ1140924.1"/>
    </source>
</evidence>
<dbReference type="AlphaFoldDB" id="A0AAV7QKD6"/>
<accession>A0AAV7QKD6</accession>
<dbReference type="Proteomes" id="UP001066276">
    <property type="component" value="Chromosome 6"/>
</dbReference>
<dbReference type="EMBL" id="JANPWB010000010">
    <property type="protein sequence ID" value="KAJ1140924.1"/>
    <property type="molecule type" value="Genomic_DNA"/>
</dbReference>
<feature type="compositionally biased region" description="Basic and acidic residues" evidence="1">
    <location>
        <begin position="57"/>
        <end position="77"/>
    </location>
</feature>
<gene>
    <name evidence="2" type="ORF">NDU88_007261</name>
</gene>